<organism evidence="2 3">
    <name type="scientific">Methylococcus geothermalis</name>
    <dbReference type="NCBI Taxonomy" id="2681310"/>
    <lineage>
        <taxon>Bacteria</taxon>
        <taxon>Pseudomonadati</taxon>
        <taxon>Pseudomonadota</taxon>
        <taxon>Gammaproteobacteria</taxon>
        <taxon>Methylococcales</taxon>
        <taxon>Methylococcaceae</taxon>
        <taxon>Methylococcus</taxon>
    </lineage>
</organism>
<keyword evidence="2" id="KW-0378">Hydrolase</keyword>
<feature type="domain" description="Metallo-beta-lactamase" evidence="1">
    <location>
        <begin position="17"/>
        <end position="235"/>
    </location>
</feature>
<dbReference type="GO" id="GO:0046872">
    <property type="term" value="F:metal ion binding"/>
    <property type="evidence" value="ECO:0007669"/>
    <property type="project" value="UniProtKB-KW"/>
</dbReference>
<dbReference type="InterPro" id="IPR036866">
    <property type="entry name" value="RibonucZ/Hydroxyglut_hydro"/>
</dbReference>
<reference evidence="3" key="1">
    <citation type="submission" date="2019-12" db="EMBL/GenBank/DDBJ databases">
        <authorList>
            <person name="Awala S.I."/>
            <person name="Rhee S.K."/>
        </authorList>
    </citation>
    <scope>NUCLEOTIDE SEQUENCE [LARGE SCALE GENOMIC DNA]</scope>
    <source>
        <strain evidence="3">IM1</strain>
    </source>
</reference>
<dbReference type="RefSeq" id="WP_169604421.1">
    <property type="nucleotide sequence ID" value="NZ_CP046565.1"/>
</dbReference>
<dbReference type="Proteomes" id="UP000503004">
    <property type="component" value="Chromosome"/>
</dbReference>
<dbReference type="SUPFAM" id="SSF56281">
    <property type="entry name" value="Metallo-hydrolase/oxidoreductase"/>
    <property type="match status" value="1"/>
</dbReference>
<dbReference type="SMART" id="SM00849">
    <property type="entry name" value="Lactamase_B"/>
    <property type="match status" value="1"/>
</dbReference>
<dbReference type="Gene3D" id="3.60.15.10">
    <property type="entry name" value="Ribonuclease Z/Hydroxyacylglutathione hydrolase-like"/>
    <property type="match status" value="1"/>
</dbReference>
<evidence type="ECO:0000259" key="1">
    <source>
        <dbReference type="SMART" id="SM00849"/>
    </source>
</evidence>
<dbReference type="InterPro" id="IPR001279">
    <property type="entry name" value="Metallo-B-lactamas"/>
</dbReference>
<keyword evidence="3" id="KW-1185">Reference proteome</keyword>
<evidence type="ECO:0000313" key="3">
    <source>
        <dbReference type="Proteomes" id="UP000503004"/>
    </source>
</evidence>
<name>A0A858QBS1_9GAMM</name>
<accession>A0A858QBS1</accession>
<dbReference type="Pfam" id="PF23023">
    <property type="entry name" value="Anti-Pycsar_Apyc1"/>
    <property type="match status" value="1"/>
</dbReference>
<sequence length="261" mass="29151">MKLTFIGVGSAFALQNYQSNVLIESQGRKLLIDCGSDARLALHRLGLGAEDIDALYVSHLHADHIGGIEWLGFSRYFSGGMRPELFIEKRLAEHLWERSLRGGMASVQGRSMRLDDFFSTVHRLSPGGAFRFGSLGLRLFSTLHYFDCRELAPSYGLVIDVHPEGVAPERAEPRCSIMLTTDTQFCPDRLAGLYDSADVIFQDCETAPRRSGIHAHYDQLCGLPAPIRKKMWLYHYQDGPLPDAAGAGFHGFVRQGQVFEF</sequence>
<proteinExistence type="predicted"/>
<dbReference type="EMBL" id="CP046565">
    <property type="protein sequence ID" value="QJD31154.1"/>
    <property type="molecule type" value="Genomic_DNA"/>
</dbReference>
<dbReference type="AlphaFoldDB" id="A0A858QBS1"/>
<gene>
    <name evidence="2" type="ORF">GNH96_15200</name>
</gene>
<dbReference type="KEGG" id="metu:GNH96_15200"/>
<protein>
    <submittedName>
        <fullName evidence="2">MBL fold metallo-hydrolase</fullName>
    </submittedName>
</protein>
<dbReference type="PANTHER" id="PTHR46018">
    <property type="entry name" value="ZINC PHOSPHODIESTERASE ELAC PROTEIN 1"/>
    <property type="match status" value="1"/>
</dbReference>
<evidence type="ECO:0000313" key="2">
    <source>
        <dbReference type="EMBL" id="QJD31154.1"/>
    </source>
</evidence>
<dbReference type="GO" id="GO:0042781">
    <property type="term" value="F:3'-tRNA processing endoribonuclease activity"/>
    <property type="evidence" value="ECO:0007669"/>
    <property type="project" value="TreeGrafter"/>
</dbReference>
<dbReference type="PANTHER" id="PTHR46018:SF2">
    <property type="entry name" value="ZINC PHOSPHODIESTERASE ELAC PROTEIN 1"/>
    <property type="match status" value="1"/>
</dbReference>